<name>A0A1G9R9Z6_9GAMM</name>
<dbReference type="STRING" id="119000.SAMN05661010_03621"/>
<evidence type="ECO:0000313" key="2">
    <source>
        <dbReference type="Proteomes" id="UP000198654"/>
    </source>
</evidence>
<gene>
    <name evidence="1" type="ORF">SAMN05661010_03621</name>
</gene>
<evidence type="ECO:0000313" key="1">
    <source>
        <dbReference type="EMBL" id="SDM19930.1"/>
    </source>
</evidence>
<dbReference type="Proteomes" id="UP000198654">
    <property type="component" value="Unassembled WGS sequence"/>
</dbReference>
<protein>
    <submittedName>
        <fullName evidence="1">Uncharacterized lipoprotein</fullName>
    </submittedName>
</protein>
<dbReference type="InterPro" id="IPR005619">
    <property type="entry name" value="Uncharacterised_YajG"/>
</dbReference>
<dbReference type="RefSeq" id="WP_175488848.1">
    <property type="nucleotide sequence ID" value="NZ_FNGI01000014.1"/>
</dbReference>
<accession>A0A1G9R9Z6</accession>
<sequence>MRISRVAARVGWLMGALLILAGCQNPQYLQVSPELTQNVPRVGNGQSVTVNVVDGRESDVLGTRDGVEMSTSTITVEAHTLIPQLQAQAEAALTRMGFSPTTQSAQGRPSLTLTLTQLDYQESDAQLILDEAFLIARMRAVVENQNTIYTGKYTSKRTQSYALTPDAEKNTKMVSELLSDVLNRTFSDPQIGNLLAR</sequence>
<dbReference type="Pfam" id="PF03923">
    <property type="entry name" value="Lipoprotein_16"/>
    <property type="match status" value="1"/>
</dbReference>
<organism evidence="1 2">
    <name type="scientific">Modicisalibacter muralis</name>
    <dbReference type="NCBI Taxonomy" id="119000"/>
    <lineage>
        <taxon>Bacteria</taxon>
        <taxon>Pseudomonadati</taxon>
        <taxon>Pseudomonadota</taxon>
        <taxon>Gammaproteobacteria</taxon>
        <taxon>Oceanospirillales</taxon>
        <taxon>Halomonadaceae</taxon>
        <taxon>Modicisalibacter</taxon>
    </lineage>
</organism>
<keyword evidence="2" id="KW-1185">Reference proteome</keyword>
<reference evidence="1 2" key="1">
    <citation type="submission" date="2016-10" db="EMBL/GenBank/DDBJ databases">
        <authorList>
            <person name="de Groot N.N."/>
        </authorList>
    </citation>
    <scope>NUCLEOTIDE SEQUENCE [LARGE SCALE GENOMIC DNA]</scope>
    <source>
        <strain evidence="1 2">DSM 14789</strain>
    </source>
</reference>
<dbReference type="PROSITE" id="PS51257">
    <property type="entry name" value="PROKAR_LIPOPROTEIN"/>
    <property type="match status" value="1"/>
</dbReference>
<dbReference type="AlphaFoldDB" id="A0A1G9R9Z6"/>
<proteinExistence type="predicted"/>
<keyword evidence="1" id="KW-0449">Lipoprotein</keyword>
<dbReference type="EMBL" id="FNGI01000014">
    <property type="protein sequence ID" value="SDM19930.1"/>
    <property type="molecule type" value="Genomic_DNA"/>
</dbReference>